<proteinExistence type="predicted"/>
<sequence length="56" mass="6559">METRTSINCNRNPTDSHARGLSDEQRYLPFLVTFEYTDEAFQHDVGSLNCLSERHR</sequence>
<protein>
    <submittedName>
        <fullName evidence="2">Uncharacterized protein</fullName>
    </submittedName>
</protein>
<comment type="caution">
    <text evidence="2">The sequence shown here is derived from an EMBL/GenBank/DDBJ whole genome shotgun (WGS) entry which is preliminary data.</text>
</comment>
<name>A0ABD5YJ20_9EURY</name>
<feature type="region of interest" description="Disordered" evidence="1">
    <location>
        <begin position="1"/>
        <end position="20"/>
    </location>
</feature>
<organism evidence="2 3">
    <name type="scientific">Halocatena marina</name>
    <dbReference type="NCBI Taxonomy" id="2934937"/>
    <lineage>
        <taxon>Archaea</taxon>
        <taxon>Methanobacteriati</taxon>
        <taxon>Methanobacteriota</taxon>
        <taxon>Stenosarchaea group</taxon>
        <taxon>Halobacteria</taxon>
        <taxon>Halobacteriales</taxon>
        <taxon>Natronomonadaceae</taxon>
        <taxon>Halocatena</taxon>
    </lineage>
</organism>
<gene>
    <name evidence="2" type="ORF">ACFQL7_04620</name>
</gene>
<accession>A0ABD5YJ20</accession>
<evidence type="ECO:0000313" key="2">
    <source>
        <dbReference type="EMBL" id="MFC7189200.1"/>
    </source>
</evidence>
<evidence type="ECO:0000313" key="3">
    <source>
        <dbReference type="Proteomes" id="UP001596417"/>
    </source>
</evidence>
<evidence type="ECO:0000256" key="1">
    <source>
        <dbReference type="SAM" id="MobiDB-lite"/>
    </source>
</evidence>
<keyword evidence="3" id="KW-1185">Reference proteome</keyword>
<feature type="compositionally biased region" description="Polar residues" evidence="1">
    <location>
        <begin position="1"/>
        <end position="13"/>
    </location>
</feature>
<dbReference type="Proteomes" id="UP001596417">
    <property type="component" value="Unassembled WGS sequence"/>
</dbReference>
<dbReference type="AlphaFoldDB" id="A0ABD5YJ20"/>
<dbReference type="RefSeq" id="WP_264555089.1">
    <property type="nucleotide sequence ID" value="NZ_CP109979.1"/>
</dbReference>
<reference evidence="2 3" key="1">
    <citation type="journal article" date="2019" name="Int. J. Syst. Evol. Microbiol.">
        <title>The Global Catalogue of Microorganisms (GCM) 10K type strain sequencing project: providing services to taxonomists for standard genome sequencing and annotation.</title>
        <authorList>
            <consortium name="The Broad Institute Genomics Platform"/>
            <consortium name="The Broad Institute Genome Sequencing Center for Infectious Disease"/>
            <person name="Wu L."/>
            <person name="Ma J."/>
        </authorList>
    </citation>
    <scope>NUCLEOTIDE SEQUENCE [LARGE SCALE GENOMIC DNA]</scope>
    <source>
        <strain evidence="2 3">RDMS1</strain>
    </source>
</reference>
<dbReference type="EMBL" id="JBHTAX010000001">
    <property type="protein sequence ID" value="MFC7189200.1"/>
    <property type="molecule type" value="Genomic_DNA"/>
</dbReference>
<dbReference type="GeneID" id="76198768"/>